<comment type="caution">
    <text evidence="9">The sequence shown here is derived from an EMBL/GenBank/DDBJ whole genome shotgun (WGS) entry which is preliminary data.</text>
</comment>
<feature type="transmembrane region" description="Helical" evidence="7">
    <location>
        <begin position="160"/>
        <end position="183"/>
    </location>
</feature>
<feature type="domain" description="EamA" evidence="8">
    <location>
        <begin position="74"/>
        <end position="210"/>
    </location>
</feature>
<name>A0A843X9X8_COLES</name>
<dbReference type="EMBL" id="NMUH01006852">
    <property type="protein sequence ID" value="MQM16113.1"/>
    <property type="molecule type" value="Genomic_DNA"/>
</dbReference>
<dbReference type="AlphaFoldDB" id="A0A843X9X8"/>
<feature type="transmembrane region" description="Helical" evidence="7">
    <location>
        <begin position="132"/>
        <end position="154"/>
    </location>
</feature>
<feature type="transmembrane region" description="Helical" evidence="7">
    <location>
        <begin position="247"/>
        <end position="266"/>
    </location>
</feature>
<evidence type="ECO:0000256" key="2">
    <source>
        <dbReference type="ARBA" id="ARBA00007635"/>
    </source>
</evidence>
<dbReference type="InterPro" id="IPR000620">
    <property type="entry name" value="EamA_dom"/>
</dbReference>
<feature type="transmembrane region" description="Helical" evidence="7">
    <location>
        <begin position="369"/>
        <end position="387"/>
    </location>
</feature>
<feature type="transmembrane region" description="Helical" evidence="7">
    <location>
        <begin position="278"/>
        <end position="298"/>
    </location>
</feature>
<protein>
    <recommendedName>
        <fullName evidence="8">EamA domain-containing protein</fullName>
    </recommendedName>
</protein>
<organism evidence="9 10">
    <name type="scientific">Colocasia esculenta</name>
    <name type="common">Wild taro</name>
    <name type="synonym">Arum esculentum</name>
    <dbReference type="NCBI Taxonomy" id="4460"/>
    <lineage>
        <taxon>Eukaryota</taxon>
        <taxon>Viridiplantae</taxon>
        <taxon>Streptophyta</taxon>
        <taxon>Embryophyta</taxon>
        <taxon>Tracheophyta</taxon>
        <taxon>Spermatophyta</taxon>
        <taxon>Magnoliopsida</taxon>
        <taxon>Liliopsida</taxon>
        <taxon>Araceae</taxon>
        <taxon>Aroideae</taxon>
        <taxon>Colocasieae</taxon>
        <taxon>Colocasia</taxon>
    </lineage>
</organism>
<keyword evidence="4 7" id="KW-1133">Transmembrane helix</keyword>
<feature type="domain" description="EamA" evidence="8">
    <location>
        <begin position="249"/>
        <end position="385"/>
    </location>
</feature>
<feature type="transmembrane region" description="Helical" evidence="7">
    <location>
        <begin position="342"/>
        <end position="363"/>
    </location>
</feature>
<feature type="transmembrane region" description="Helical" evidence="7">
    <location>
        <begin position="310"/>
        <end position="335"/>
    </location>
</feature>
<gene>
    <name evidence="9" type="ORF">Taro_049066</name>
</gene>
<dbReference type="OrthoDB" id="1728340at2759"/>
<sequence>MERLRLGSGEQAEQERGKRREGRGNRAACSSPNPLSRSHSHPPPHARAVEDLIEFCMAVDICGTVDRLKPAAGMVLVQMVFAGVNIFYKLAANDRMDLRVLVAYRHIFGMAFLIPLAFLLERKDRPRLTPTILIQSFFCGLFGGTVSQNLYAVAIKLTTATFTTAITNLIPVITFILAVIFRLERLQMRTMSGQAKVGGTVLGLGGAMLLTFYRGPDINIWTSKIDLLQGHDKVPGMAANKEPGNRVVGSLMAVASCFCYSIWLIIQAKMSRSYTGIYSSSALMCAMGALQSTAYGLFMQRDWREWRLRFDIRLITVVYAGIFASGVTLMVMAWCIALKGPLYISVFNPLMLVMVAVLSSLLLDEKLHLGILGGLLIVGGLYLVLWGKGREAAKVAKLPVTSEVANSAASSLPNRSLDGELLVGKPAAEVQCHAGGAVGRAPGAGFHDGVAKALHDRDGGKLDP</sequence>
<dbReference type="GO" id="GO:0022857">
    <property type="term" value="F:transmembrane transporter activity"/>
    <property type="evidence" value="ECO:0007669"/>
    <property type="project" value="InterPro"/>
</dbReference>
<evidence type="ECO:0000313" key="10">
    <source>
        <dbReference type="Proteomes" id="UP000652761"/>
    </source>
</evidence>
<keyword evidence="10" id="KW-1185">Reference proteome</keyword>
<evidence type="ECO:0000259" key="8">
    <source>
        <dbReference type="Pfam" id="PF00892"/>
    </source>
</evidence>
<evidence type="ECO:0000256" key="1">
    <source>
        <dbReference type="ARBA" id="ARBA00004141"/>
    </source>
</evidence>
<evidence type="ECO:0000256" key="7">
    <source>
        <dbReference type="SAM" id="Phobius"/>
    </source>
</evidence>
<dbReference type="SUPFAM" id="SSF103481">
    <property type="entry name" value="Multidrug resistance efflux transporter EmrE"/>
    <property type="match status" value="2"/>
</dbReference>
<comment type="subcellular location">
    <subcellularLocation>
        <location evidence="1">Membrane</location>
        <topology evidence="1">Multi-pass membrane protein</topology>
    </subcellularLocation>
</comment>
<evidence type="ECO:0000313" key="9">
    <source>
        <dbReference type="EMBL" id="MQM16113.1"/>
    </source>
</evidence>
<dbReference type="Proteomes" id="UP000652761">
    <property type="component" value="Unassembled WGS sequence"/>
</dbReference>
<dbReference type="PANTHER" id="PTHR31218">
    <property type="entry name" value="WAT1-RELATED PROTEIN"/>
    <property type="match status" value="1"/>
</dbReference>
<dbReference type="InterPro" id="IPR030184">
    <property type="entry name" value="WAT1-related"/>
</dbReference>
<accession>A0A843X9X8</accession>
<keyword evidence="5 7" id="KW-0472">Membrane</keyword>
<feature type="transmembrane region" description="Helical" evidence="7">
    <location>
        <begin position="103"/>
        <end position="120"/>
    </location>
</feature>
<evidence type="ECO:0000256" key="6">
    <source>
        <dbReference type="SAM" id="MobiDB-lite"/>
    </source>
</evidence>
<evidence type="ECO:0000256" key="5">
    <source>
        <dbReference type="ARBA" id="ARBA00023136"/>
    </source>
</evidence>
<dbReference type="Pfam" id="PF00892">
    <property type="entry name" value="EamA"/>
    <property type="match status" value="2"/>
</dbReference>
<evidence type="ECO:0000256" key="3">
    <source>
        <dbReference type="ARBA" id="ARBA00022692"/>
    </source>
</evidence>
<comment type="similarity">
    <text evidence="2">Belongs to the drug/metabolite transporter (DMT) superfamily. Plant drug/metabolite exporter (P-DME) (TC 2.A.7.4) family.</text>
</comment>
<dbReference type="InterPro" id="IPR037185">
    <property type="entry name" value="EmrE-like"/>
</dbReference>
<evidence type="ECO:0000256" key="4">
    <source>
        <dbReference type="ARBA" id="ARBA00022989"/>
    </source>
</evidence>
<feature type="transmembrane region" description="Helical" evidence="7">
    <location>
        <begin position="71"/>
        <end position="91"/>
    </location>
</feature>
<reference evidence="9" key="1">
    <citation type="submission" date="2017-07" db="EMBL/GenBank/DDBJ databases">
        <title>Taro Niue Genome Assembly and Annotation.</title>
        <authorList>
            <person name="Atibalentja N."/>
            <person name="Keating K."/>
            <person name="Fields C.J."/>
        </authorList>
    </citation>
    <scope>NUCLEOTIDE SEQUENCE</scope>
    <source>
        <strain evidence="9">Niue_2</strain>
        <tissue evidence="9">Leaf</tissue>
    </source>
</reference>
<feature type="region of interest" description="Disordered" evidence="6">
    <location>
        <begin position="1"/>
        <end position="44"/>
    </location>
</feature>
<feature type="compositionally biased region" description="Basic and acidic residues" evidence="6">
    <location>
        <begin position="13"/>
        <end position="24"/>
    </location>
</feature>
<proteinExistence type="inferred from homology"/>
<dbReference type="GO" id="GO:0016020">
    <property type="term" value="C:membrane"/>
    <property type="evidence" value="ECO:0007669"/>
    <property type="project" value="UniProtKB-SubCell"/>
</dbReference>
<keyword evidence="3 7" id="KW-0812">Transmembrane</keyword>